<keyword evidence="2" id="KW-1185">Reference proteome</keyword>
<comment type="caution">
    <text evidence="1">The sequence shown here is derived from an EMBL/GenBank/DDBJ whole genome shotgun (WGS) entry which is preliminary data.</text>
</comment>
<protein>
    <recommendedName>
        <fullName evidence="3">Secreted protein</fullName>
    </recommendedName>
</protein>
<name>A0ABU6RIS7_9FABA</name>
<proteinExistence type="predicted"/>
<evidence type="ECO:0000313" key="1">
    <source>
        <dbReference type="EMBL" id="MED6123764.1"/>
    </source>
</evidence>
<evidence type="ECO:0008006" key="3">
    <source>
        <dbReference type="Google" id="ProtNLM"/>
    </source>
</evidence>
<reference evidence="1 2" key="1">
    <citation type="journal article" date="2023" name="Plants (Basel)">
        <title>Bridging the Gap: Combining Genomics and Transcriptomics Approaches to Understand Stylosanthes scabra, an Orphan Legume from the Brazilian Caatinga.</title>
        <authorList>
            <person name="Ferreira-Neto J.R.C."/>
            <person name="da Silva M.D."/>
            <person name="Binneck E."/>
            <person name="de Melo N.F."/>
            <person name="da Silva R.H."/>
            <person name="de Melo A.L.T.M."/>
            <person name="Pandolfi V."/>
            <person name="Bustamante F.O."/>
            <person name="Brasileiro-Vidal A.C."/>
            <person name="Benko-Iseppon A.M."/>
        </authorList>
    </citation>
    <scope>NUCLEOTIDE SEQUENCE [LARGE SCALE GENOMIC DNA]</scope>
    <source>
        <tissue evidence="1">Leaves</tissue>
    </source>
</reference>
<gene>
    <name evidence="1" type="ORF">PIB30_052473</name>
</gene>
<evidence type="ECO:0000313" key="2">
    <source>
        <dbReference type="Proteomes" id="UP001341840"/>
    </source>
</evidence>
<organism evidence="1 2">
    <name type="scientific">Stylosanthes scabra</name>
    <dbReference type="NCBI Taxonomy" id="79078"/>
    <lineage>
        <taxon>Eukaryota</taxon>
        <taxon>Viridiplantae</taxon>
        <taxon>Streptophyta</taxon>
        <taxon>Embryophyta</taxon>
        <taxon>Tracheophyta</taxon>
        <taxon>Spermatophyta</taxon>
        <taxon>Magnoliopsida</taxon>
        <taxon>eudicotyledons</taxon>
        <taxon>Gunneridae</taxon>
        <taxon>Pentapetalae</taxon>
        <taxon>rosids</taxon>
        <taxon>fabids</taxon>
        <taxon>Fabales</taxon>
        <taxon>Fabaceae</taxon>
        <taxon>Papilionoideae</taxon>
        <taxon>50 kb inversion clade</taxon>
        <taxon>dalbergioids sensu lato</taxon>
        <taxon>Dalbergieae</taxon>
        <taxon>Pterocarpus clade</taxon>
        <taxon>Stylosanthes</taxon>
    </lineage>
</organism>
<dbReference type="Proteomes" id="UP001341840">
    <property type="component" value="Unassembled WGS sequence"/>
</dbReference>
<dbReference type="EMBL" id="JASCZI010030589">
    <property type="protein sequence ID" value="MED6123764.1"/>
    <property type="molecule type" value="Genomic_DNA"/>
</dbReference>
<sequence>MLCSATTPHLFCLCVVQLSILISISLTPSFLCYAREWAITWWYQHYSCTDNVSTNVNIAERSSFYSLISFQFSLIVF</sequence>
<accession>A0ABU6RIS7</accession>